<evidence type="ECO:0000313" key="2">
    <source>
        <dbReference type="Proteomes" id="UP000070467"/>
    </source>
</evidence>
<name>A0ABR5TL32_9BACL</name>
<proteinExistence type="predicted"/>
<reference evidence="1 2" key="1">
    <citation type="submission" date="2016-01" db="EMBL/GenBank/DDBJ databases">
        <authorList>
            <person name="Mitreva M."/>
            <person name="Pepin K.H."/>
            <person name="Mihindukulasuriya K.A."/>
            <person name="Fulton R."/>
            <person name="Fronick C."/>
            <person name="O'Laughlin M."/>
            <person name="Miner T."/>
            <person name="Herter B."/>
            <person name="Rosa B.A."/>
            <person name="Cordes M."/>
            <person name="Tomlinson C."/>
            <person name="Wollam A."/>
            <person name="Palsikar V.B."/>
            <person name="Mardis E.R."/>
            <person name="Wilson R.K."/>
        </authorList>
    </citation>
    <scope>NUCLEOTIDE SEQUENCE [LARGE SCALE GENOMIC DNA]</scope>
    <source>
        <strain evidence="1 2">KA00071</strain>
    </source>
</reference>
<dbReference type="NCBIfam" id="TIGR00099">
    <property type="entry name" value="Cof-subfamily"/>
    <property type="match status" value="1"/>
</dbReference>
<dbReference type="InterPro" id="IPR006379">
    <property type="entry name" value="HAD-SF_hydro_IIB"/>
</dbReference>
<gene>
    <name evidence="1" type="ORF">HMPREF1871_00993</name>
</gene>
<dbReference type="Proteomes" id="UP000070467">
    <property type="component" value="Unassembled WGS sequence"/>
</dbReference>
<dbReference type="RefSeq" id="WP_066130600.1">
    <property type="nucleotide sequence ID" value="NZ_KQ959899.1"/>
</dbReference>
<dbReference type="Gene3D" id="3.30.1240.10">
    <property type="match status" value="1"/>
</dbReference>
<evidence type="ECO:0000313" key="1">
    <source>
        <dbReference type="EMBL" id="KXB57082.1"/>
    </source>
</evidence>
<comment type="caution">
    <text evidence="1">The sequence shown here is derived from an EMBL/GenBank/DDBJ whole genome shotgun (WGS) entry which is preliminary data.</text>
</comment>
<dbReference type="InterPro" id="IPR000150">
    <property type="entry name" value="Cof"/>
</dbReference>
<sequence length="283" mass="32830">MTKWFVTDMDGTFLDDDKKISPHSKSVIKRLKDKGIKFIIATGRADIAVKNYYNEMGLEDLTISCNGSFIRNQKTGEIIYEKHLNMNEIEIIHDTYLKNTDGTVEFHLYTPNYIYCDKYSNNIKRIRKYEKINNAKYKTPVIIEKDVISSIEKNNDKCYKVMIYSDNKRILEEIFDKIKEKIDVEGRFSADNFFDISSKGTSKSNGIQKVADYYNLKIDDAIAFGDGFNDIDMLEMVGKGICPINAKKEIRDICDEVIGSNNDYSILKYIEDYLNKIGEEYEK</sequence>
<dbReference type="InterPro" id="IPR023214">
    <property type="entry name" value="HAD_sf"/>
</dbReference>
<keyword evidence="2" id="KW-1185">Reference proteome</keyword>
<accession>A0ABR5TL32</accession>
<dbReference type="PANTHER" id="PTHR10000:SF8">
    <property type="entry name" value="HAD SUPERFAMILY HYDROLASE-LIKE, TYPE 3"/>
    <property type="match status" value="1"/>
</dbReference>
<dbReference type="InterPro" id="IPR036412">
    <property type="entry name" value="HAD-like_sf"/>
</dbReference>
<organism evidence="1 2">
    <name type="scientific">Gemelliphila asaccharolytica</name>
    <dbReference type="NCBI Taxonomy" id="502393"/>
    <lineage>
        <taxon>Bacteria</taxon>
        <taxon>Bacillati</taxon>
        <taxon>Bacillota</taxon>
        <taxon>Bacilli</taxon>
        <taxon>Bacillales</taxon>
        <taxon>Gemellaceae</taxon>
        <taxon>Gemelliphila</taxon>
    </lineage>
</organism>
<dbReference type="Pfam" id="PF08282">
    <property type="entry name" value="Hydrolase_3"/>
    <property type="match status" value="1"/>
</dbReference>
<dbReference type="PANTHER" id="PTHR10000">
    <property type="entry name" value="PHOSPHOSERINE PHOSPHATASE"/>
    <property type="match status" value="1"/>
</dbReference>
<dbReference type="EMBL" id="LSDB01000052">
    <property type="protein sequence ID" value="KXB57082.1"/>
    <property type="molecule type" value="Genomic_DNA"/>
</dbReference>
<dbReference type="SFLD" id="SFLDG01140">
    <property type="entry name" value="C2.B:_Phosphomannomutase_and_P"/>
    <property type="match status" value="1"/>
</dbReference>
<dbReference type="SUPFAM" id="SSF56784">
    <property type="entry name" value="HAD-like"/>
    <property type="match status" value="1"/>
</dbReference>
<dbReference type="SFLD" id="SFLDS00003">
    <property type="entry name" value="Haloacid_Dehalogenase"/>
    <property type="match status" value="1"/>
</dbReference>
<dbReference type="NCBIfam" id="TIGR01484">
    <property type="entry name" value="HAD-SF-IIB"/>
    <property type="match status" value="1"/>
</dbReference>
<dbReference type="PROSITE" id="PS01229">
    <property type="entry name" value="COF_2"/>
    <property type="match status" value="1"/>
</dbReference>
<dbReference type="CDD" id="cd07516">
    <property type="entry name" value="HAD_Pase"/>
    <property type="match status" value="1"/>
</dbReference>
<protein>
    <submittedName>
        <fullName evidence="1">Cof-like hydrolase</fullName>
    </submittedName>
</protein>
<dbReference type="Gene3D" id="3.40.50.1000">
    <property type="entry name" value="HAD superfamily/HAD-like"/>
    <property type="match status" value="1"/>
</dbReference>